<organism evidence="7 8">
    <name type="scientific">Ideonella dechloratans</name>
    <dbReference type="NCBI Taxonomy" id="36863"/>
    <lineage>
        <taxon>Bacteria</taxon>
        <taxon>Pseudomonadati</taxon>
        <taxon>Pseudomonadota</taxon>
        <taxon>Betaproteobacteria</taxon>
        <taxon>Burkholderiales</taxon>
        <taxon>Sphaerotilaceae</taxon>
        <taxon>Ideonella</taxon>
    </lineage>
</organism>
<evidence type="ECO:0000256" key="2">
    <source>
        <dbReference type="ARBA" id="ARBA00022692"/>
    </source>
</evidence>
<dbReference type="NCBIfam" id="TIGR01352">
    <property type="entry name" value="tonB_Cterm"/>
    <property type="match status" value="1"/>
</dbReference>
<evidence type="ECO:0000256" key="4">
    <source>
        <dbReference type="ARBA" id="ARBA00023136"/>
    </source>
</evidence>
<evidence type="ECO:0000313" key="8">
    <source>
        <dbReference type="Proteomes" id="UP000430120"/>
    </source>
</evidence>
<sequence length="380" mass="38365">MSAAAVSFRQPVLAWANAPDDEARFRRIFFQVAVLCLLLGLVTHFVTLPERQPDEAQALPAPMAQLLLDKDKAAAPPPKPLAPTPAEQAQKEPVKETPETAPPTPQKEAARPAPAPAGKKNAAPVPEARQPVEGKPPGEIGEARRRASGVGLLAMKDQLAALQGAPAAVQLREVTPGPGVGTTKGVGVGAGTQPGLPDRALITSTATGGSGGINTAGLSKDTGGGGLAGRSTTLVAGVAGGGGGGGPGGGGGKGGTGGNGAGGTGTGGNGTGAGGSVQRGHSGKAARSLEEIRLVFERNKGAIYAIYNRALREDPSLQGKVVVELRIAPSGQVTGCTLVSSELKTPELEQKLLARIRQFDFGAKDVDDMVVKWPLDFLPS</sequence>
<name>A0A643FAW9_IDEDE</name>
<reference evidence="7 8" key="1">
    <citation type="submission" date="2019-09" db="EMBL/GenBank/DDBJ databases">
        <title>Draft genome sequences of 48 bacterial type strains from the CCUG.</title>
        <authorList>
            <person name="Tunovic T."/>
            <person name="Pineiro-Iglesias B."/>
            <person name="Unosson C."/>
            <person name="Inganas E."/>
            <person name="Ohlen M."/>
            <person name="Cardew S."/>
            <person name="Jensie-Markopoulos S."/>
            <person name="Salva-Serra F."/>
            <person name="Jaen-Luchoro D."/>
            <person name="Karlsson R."/>
            <person name="Svensson-Stadler L."/>
            <person name="Chun J."/>
            <person name="Moore E."/>
        </authorList>
    </citation>
    <scope>NUCLEOTIDE SEQUENCE [LARGE SCALE GENOMIC DNA]</scope>
    <source>
        <strain evidence="7 8">CCUG 30977</strain>
    </source>
</reference>
<comment type="subcellular location">
    <subcellularLocation>
        <location evidence="1">Membrane</location>
        <topology evidence="1">Single-pass membrane protein</topology>
    </subcellularLocation>
</comment>
<feature type="transmembrane region" description="Helical" evidence="6">
    <location>
        <begin position="28"/>
        <end position="47"/>
    </location>
</feature>
<dbReference type="InterPro" id="IPR006260">
    <property type="entry name" value="TonB/TolA_C"/>
</dbReference>
<dbReference type="RefSeq" id="WP_151124884.1">
    <property type="nucleotide sequence ID" value="NZ_CP088081.1"/>
</dbReference>
<dbReference type="Proteomes" id="UP000430120">
    <property type="component" value="Unassembled WGS sequence"/>
</dbReference>
<feature type="compositionally biased region" description="Low complexity" evidence="5">
    <location>
        <begin position="116"/>
        <end position="126"/>
    </location>
</feature>
<dbReference type="AlphaFoldDB" id="A0A643FAW9"/>
<feature type="region of interest" description="Disordered" evidence="5">
    <location>
        <begin position="178"/>
        <end position="197"/>
    </location>
</feature>
<feature type="compositionally biased region" description="Gly residues" evidence="5">
    <location>
        <begin position="178"/>
        <end position="192"/>
    </location>
</feature>
<evidence type="ECO:0000313" key="7">
    <source>
        <dbReference type="EMBL" id="KAB0579528.1"/>
    </source>
</evidence>
<dbReference type="EMBL" id="VZPB01000037">
    <property type="protein sequence ID" value="KAB0579528.1"/>
    <property type="molecule type" value="Genomic_DNA"/>
</dbReference>
<keyword evidence="3 6" id="KW-1133">Transmembrane helix</keyword>
<keyword evidence="8" id="KW-1185">Reference proteome</keyword>
<evidence type="ECO:0000256" key="1">
    <source>
        <dbReference type="ARBA" id="ARBA00004167"/>
    </source>
</evidence>
<feature type="region of interest" description="Disordered" evidence="5">
    <location>
        <begin position="73"/>
        <end position="142"/>
    </location>
</feature>
<evidence type="ECO:0000256" key="6">
    <source>
        <dbReference type="SAM" id="Phobius"/>
    </source>
</evidence>
<keyword evidence="2 6" id="KW-0812">Transmembrane</keyword>
<feature type="compositionally biased region" description="Basic and acidic residues" evidence="5">
    <location>
        <begin position="89"/>
        <end position="98"/>
    </location>
</feature>
<dbReference type="GO" id="GO:0016020">
    <property type="term" value="C:membrane"/>
    <property type="evidence" value="ECO:0007669"/>
    <property type="project" value="UniProtKB-SubCell"/>
</dbReference>
<comment type="caution">
    <text evidence="7">The sequence shown here is derived from an EMBL/GenBank/DDBJ whole genome shotgun (WGS) entry which is preliminary data.</text>
</comment>
<feature type="region of interest" description="Disordered" evidence="5">
    <location>
        <begin position="246"/>
        <end position="284"/>
    </location>
</feature>
<protein>
    <submittedName>
        <fullName evidence="7">Energy transducer TonB</fullName>
    </submittedName>
</protein>
<evidence type="ECO:0000256" key="5">
    <source>
        <dbReference type="SAM" id="MobiDB-lite"/>
    </source>
</evidence>
<evidence type="ECO:0000256" key="3">
    <source>
        <dbReference type="ARBA" id="ARBA00022989"/>
    </source>
</evidence>
<keyword evidence="4 6" id="KW-0472">Membrane</keyword>
<dbReference type="NCBIfam" id="NF033768">
    <property type="entry name" value="myxo_SS_tail"/>
    <property type="match status" value="1"/>
</dbReference>
<proteinExistence type="predicted"/>
<dbReference type="InterPro" id="IPR049806">
    <property type="entry name" value="MasK-like_C"/>
</dbReference>
<dbReference type="OrthoDB" id="7057177at2"/>
<gene>
    <name evidence="7" type="ORF">F7Q92_14780</name>
</gene>
<accession>A0A643FAW9</accession>
<feature type="compositionally biased region" description="Gly residues" evidence="5">
    <location>
        <begin position="246"/>
        <end position="277"/>
    </location>
</feature>